<dbReference type="GO" id="GO:0043190">
    <property type="term" value="C:ATP-binding cassette (ABC) transporter complex"/>
    <property type="evidence" value="ECO:0007669"/>
    <property type="project" value="TreeGrafter"/>
</dbReference>
<dbReference type="InterPro" id="IPR027417">
    <property type="entry name" value="P-loop_NTPase"/>
</dbReference>
<sequence>MKQTIDARALMTADLNEPEFQSARILIYGGRNSGKSGLAERFAHRWGALVQGANAQAQLSALCSTVAEEIALGLETMVATRDEMTVRVESAAESLGISHVLERNPLQLSGGQSQLAVLACSAAMQPAVWVMDEPFTGLDDSARIRVLALLKEYEGSVVWTSVRPSEAELNLATHQVKLASADAVQMTAARVEDSRDRIFELLVEEMRSNEAANLPALHVKQLAVHPQPHDRRRIWGKRDAPQPIFSGLDIELHRGQILAIQGANGAGKSTLLRTLAGLIPSVGGEFLVAGRSLAGADAAQRVGLVCLAAQYPAHHFLASSVAAEISLGPAGQSSQALRSELLGAVGLAGKEEEHPQDLSPVEQHLLALATAIAARPAVLLVDEPTARLDESGVSQVVRLLNAYCAAGGAVVVATHDAEFLARVKHRSLNL</sequence>
<dbReference type="GO" id="GO:0016887">
    <property type="term" value="F:ATP hydrolysis activity"/>
    <property type="evidence" value="ECO:0007669"/>
    <property type="project" value="InterPro"/>
</dbReference>
<feature type="domain" description="ABC transporter" evidence="5">
    <location>
        <begin position="217"/>
        <end position="430"/>
    </location>
</feature>
<evidence type="ECO:0000313" key="7">
    <source>
        <dbReference type="Proteomes" id="UP000516421"/>
    </source>
</evidence>
<keyword evidence="7" id="KW-1185">Reference proteome</keyword>
<keyword evidence="4 6" id="KW-0067">ATP-binding</keyword>
<dbReference type="AlphaFoldDB" id="A0A7H2BIT8"/>
<protein>
    <submittedName>
        <fullName evidence="6">ATP-binding cassette domain-containing protein</fullName>
    </submittedName>
</protein>
<evidence type="ECO:0000256" key="4">
    <source>
        <dbReference type="ARBA" id="ARBA00022840"/>
    </source>
</evidence>
<dbReference type="InterPro" id="IPR050095">
    <property type="entry name" value="ECF_ABC_transporter_ATP-bd"/>
</dbReference>
<dbReference type="Pfam" id="PF00005">
    <property type="entry name" value="ABC_tran"/>
    <property type="match status" value="2"/>
</dbReference>
<dbReference type="InterPro" id="IPR003593">
    <property type="entry name" value="AAA+_ATPase"/>
</dbReference>
<feature type="domain" description="ABC transporter" evidence="5">
    <location>
        <begin position="2"/>
        <end position="205"/>
    </location>
</feature>
<evidence type="ECO:0000256" key="3">
    <source>
        <dbReference type="ARBA" id="ARBA00022741"/>
    </source>
</evidence>
<organism evidence="6 7">
    <name type="scientific">Rothia amarae</name>
    <dbReference type="NCBI Taxonomy" id="169480"/>
    <lineage>
        <taxon>Bacteria</taxon>
        <taxon>Bacillati</taxon>
        <taxon>Actinomycetota</taxon>
        <taxon>Actinomycetes</taxon>
        <taxon>Micrococcales</taxon>
        <taxon>Micrococcaceae</taxon>
        <taxon>Rothia</taxon>
    </lineage>
</organism>
<dbReference type="SMART" id="SM00382">
    <property type="entry name" value="AAA"/>
    <property type="match status" value="2"/>
</dbReference>
<evidence type="ECO:0000256" key="1">
    <source>
        <dbReference type="ARBA" id="ARBA00005417"/>
    </source>
</evidence>
<dbReference type="CDD" id="cd03225">
    <property type="entry name" value="ABC_cobalt_CbiO_domain1"/>
    <property type="match status" value="1"/>
</dbReference>
<gene>
    <name evidence="6" type="ORF">IDM48_09435</name>
</gene>
<dbReference type="PROSITE" id="PS50893">
    <property type="entry name" value="ABC_TRANSPORTER_2"/>
    <property type="match status" value="2"/>
</dbReference>
<dbReference type="InterPro" id="IPR015856">
    <property type="entry name" value="ABC_transpr_CbiO/EcfA_su"/>
</dbReference>
<dbReference type="InterPro" id="IPR017871">
    <property type="entry name" value="ABC_transporter-like_CS"/>
</dbReference>
<dbReference type="PANTHER" id="PTHR43553">
    <property type="entry name" value="HEAVY METAL TRANSPORTER"/>
    <property type="match status" value="1"/>
</dbReference>
<evidence type="ECO:0000313" key="6">
    <source>
        <dbReference type="EMBL" id="QNV39584.1"/>
    </source>
</evidence>
<evidence type="ECO:0000256" key="2">
    <source>
        <dbReference type="ARBA" id="ARBA00022448"/>
    </source>
</evidence>
<dbReference type="InterPro" id="IPR003439">
    <property type="entry name" value="ABC_transporter-like_ATP-bd"/>
</dbReference>
<reference evidence="6 7" key="1">
    <citation type="submission" date="2020-09" db="EMBL/GenBank/DDBJ databases">
        <title>Investigation of environmental microbe.</title>
        <authorList>
            <person name="Ou Y."/>
            <person name="Kang Q."/>
        </authorList>
    </citation>
    <scope>NUCLEOTIDE SEQUENCE [LARGE SCALE GENOMIC DNA]</scope>
    <source>
        <strain evidence="6 7">KJZ-9</strain>
    </source>
</reference>
<keyword evidence="2" id="KW-0813">Transport</keyword>
<dbReference type="GO" id="GO:0005524">
    <property type="term" value="F:ATP binding"/>
    <property type="evidence" value="ECO:0007669"/>
    <property type="project" value="UniProtKB-KW"/>
</dbReference>
<dbReference type="EMBL" id="CP061538">
    <property type="protein sequence ID" value="QNV39584.1"/>
    <property type="molecule type" value="Genomic_DNA"/>
</dbReference>
<proteinExistence type="inferred from homology"/>
<dbReference type="SUPFAM" id="SSF52540">
    <property type="entry name" value="P-loop containing nucleoside triphosphate hydrolases"/>
    <property type="match status" value="2"/>
</dbReference>
<keyword evidence="3" id="KW-0547">Nucleotide-binding</keyword>
<dbReference type="RefSeq" id="WP_190617108.1">
    <property type="nucleotide sequence ID" value="NZ_CP061538.1"/>
</dbReference>
<evidence type="ECO:0000259" key="5">
    <source>
        <dbReference type="PROSITE" id="PS50893"/>
    </source>
</evidence>
<dbReference type="Proteomes" id="UP000516421">
    <property type="component" value="Chromosome"/>
</dbReference>
<dbReference type="PROSITE" id="PS00211">
    <property type="entry name" value="ABC_TRANSPORTER_1"/>
    <property type="match status" value="1"/>
</dbReference>
<accession>A0A7H2BIT8</accession>
<dbReference type="KEGG" id="rama:IDM48_09435"/>
<comment type="similarity">
    <text evidence="1">Belongs to the ABC transporter superfamily.</text>
</comment>
<name>A0A7H2BIT8_9MICC</name>
<dbReference type="Gene3D" id="3.40.50.300">
    <property type="entry name" value="P-loop containing nucleotide triphosphate hydrolases"/>
    <property type="match status" value="2"/>
</dbReference>
<dbReference type="GO" id="GO:0042626">
    <property type="term" value="F:ATPase-coupled transmembrane transporter activity"/>
    <property type="evidence" value="ECO:0007669"/>
    <property type="project" value="TreeGrafter"/>
</dbReference>